<evidence type="ECO:0000313" key="6">
    <source>
        <dbReference type="EMBL" id="QDT89415.1"/>
    </source>
</evidence>
<sequence>MRNQEIKIQRDCPARAIRILVKCPIEYLLTSESNSCLEAFLKMSHAYRSLICLTLIHMIVDSSAIVVGPLWGELERVHSLTENSLFIVLTIHALASSLAQPVFGYIRDRYPIKSILWLGPLLGAVMMPLVGPANSVFLLCVALLLGGIGIGSFHPEAAVVAGSLIPERRTRSLSLFMFGGAMGLAVGPIICGAIVSTWGLSSVWILAPLYSGLILLLYRIGKPPAVLFKRDGNKKTQSLSQMLEGRVPLALFLFMVCSLRLVPNMAMDKLISFILKDQNVSAFQIGLIQSVFLFSASAGMLLMAFRFKSGHEKLFMIVCPLLGIPIMLVLGWDGCPMWLMTLLLIPSGLILWGTSPAMVSYSHQLFPNGGGMASAITMGMAWGGGGMIQAKITSHFVALGAPQQAFHAIIPCLLLATVGAMLLPSLPSVLPSQTETVKTI</sequence>
<evidence type="ECO:0000256" key="2">
    <source>
        <dbReference type="ARBA" id="ARBA00022989"/>
    </source>
</evidence>
<dbReference type="OrthoDB" id="9770492at2"/>
<evidence type="ECO:0000259" key="5">
    <source>
        <dbReference type="PROSITE" id="PS50850"/>
    </source>
</evidence>
<feature type="transmembrane region" description="Helical" evidence="4">
    <location>
        <begin position="136"/>
        <end position="161"/>
    </location>
</feature>
<dbReference type="Proteomes" id="UP000316855">
    <property type="component" value="Chromosome"/>
</dbReference>
<keyword evidence="1 4" id="KW-0812">Transmembrane</keyword>
<evidence type="ECO:0000256" key="4">
    <source>
        <dbReference type="SAM" id="Phobius"/>
    </source>
</evidence>
<dbReference type="PANTHER" id="PTHR43129">
    <property type="entry name" value="FOSMIDOMYCIN RESISTANCE PROTEIN"/>
    <property type="match status" value="1"/>
</dbReference>
<keyword evidence="2 4" id="KW-1133">Transmembrane helix</keyword>
<evidence type="ECO:0000313" key="7">
    <source>
        <dbReference type="Proteomes" id="UP000316855"/>
    </source>
</evidence>
<feature type="transmembrane region" description="Helical" evidence="4">
    <location>
        <begin position="84"/>
        <end position="103"/>
    </location>
</feature>
<feature type="transmembrane region" description="Helical" evidence="4">
    <location>
        <begin position="50"/>
        <end position="72"/>
    </location>
</feature>
<feature type="transmembrane region" description="Helical" evidence="4">
    <location>
        <begin position="173"/>
        <end position="195"/>
    </location>
</feature>
<dbReference type="AlphaFoldDB" id="A0A517V8S6"/>
<dbReference type="InterPro" id="IPR011701">
    <property type="entry name" value="MFS"/>
</dbReference>
<dbReference type="InterPro" id="IPR020846">
    <property type="entry name" value="MFS_dom"/>
</dbReference>
<dbReference type="GO" id="GO:0005886">
    <property type="term" value="C:plasma membrane"/>
    <property type="evidence" value="ECO:0007669"/>
    <property type="project" value="TreeGrafter"/>
</dbReference>
<gene>
    <name evidence="6" type="primary">fsr</name>
    <name evidence="6" type="ORF">Pan161_10440</name>
</gene>
<dbReference type="EMBL" id="CP036343">
    <property type="protein sequence ID" value="QDT89415.1"/>
    <property type="molecule type" value="Genomic_DNA"/>
</dbReference>
<feature type="transmembrane region" description="Helical" evidence="4">
    <location>
        <begin position="338"/>
        <end position="359"/>
    </location>
</feature>
<feature type="transmembrane region" description="Helical" evidence="4">
    <location>
        <begin position="110"/>
        <end position="130"/>
    </location>
</feature>
<feature type="transmembrane region" description="Helical" evidence="4">
    <location>
        <begin position="242"/>
        <end position="262"/>
    </location>
</feature>
<keyword evidence="3 4" id="KW-0472">Membrane</keyword>
<proteinExistence type="predicted"/>
<feature type="transmembrane region" description="Helical" evidence="4">
    <location>
        <begin position="371"/>
        <end position="392"/>
    </location>
</feature>
<feature type="transmembrane region" description="Helical" evidence="4">
    <location>
        <begin position="404"/>
        <end position="423"/>
    </location>
</feature>
<dbReference type="SUPFAM" id="SSF103473">
    <property type="entry name" value="MFS general substrate transporter"/>
    <property type="match status" value="1"/>
</dbReference>
<feature type="transmembrane region" description="Helical" evidence="4">
    <location>
        <begin position="201"/>
        <end position="221"/>
    </location>
</feature>
<dbReference type="GO" id="GO:0022857">
    <property type="term" value="F:transmembrane transporter activity"/>
    <property type="evidence" value="ECO:0007669"/>
    <property type="project" value="InterPro"/>
</dbReference>
<dbReference type="Pfam" id="PF07690">
    <property type="entry name" value="MFS_1"/>
    <property type="match status" value="1"/>
</dbReference>
<reference evidence="6 7" key="1">
    <citation type="submission" date="2019-02" db="EMBL/GenBank/DDBJ databases">
        <title>Deep-cultivation of Planctomycetes and their phenomic and genomic characterization uncovers novel biology.</title>
        <authorList>
            <person name="Wiegand S."/>
            <person name="Jogler M."/>
            <person name="Boedeker C."/>
            <person name="Pinto D."/>
            <person name="Vollmers J."/>
            <person name="Rivas-Marin E."/>
            <person name="Kohn T."/>
            <person name="Peeters S.H."/>
            <person name="Heuer A."/>
            <person name="Rast P."/>
            <person name="Oberbeckmann S."/>
            <person name="Bunk B."/>
            <person name="Jeske O."/>
            <person name="Meyerdierks A."/>
            <person name="Storesund J.E."/>
            <person name="Kallscheuer N."/>
            <person name="Luecker S."/>
            <person name="Lage O.M."/>
            <person name="Pohl T."/>
            <person name="Merkel B.J."/>
            <person name="Hornburger P."/>
            <person name="Mueller R.-W."/>
            <person name="Bruemmer F."/>
            <person name="Labrenz M."/>
            <person name="Spormann A.M."/>
            <person name="Op den Camp H."/>
            <person name="Overmann J."/>
            <person name="Amann R."/>
            <person name="Jetten M.S.M."/>
            <person name="Mascher T."/>
            <person name="Medema M.H."/>
            <person name="Devos D.P."/>
            <person name="Kaster A.-K."/>
            <person name="Ovreas L."/>
            <person name="Rohde M."/>
            <person name="Galperin M.Y."/>
            <person name="Jogler C."/>
        </authorList>
    </citation>
    <scope>NUCLEOTIDE SEQUENCE [LARGE SCALE GENOMIC DNA]</scope>
    <source>
        <strain evidence="6 7">Pan161</strain>
    </source>
</reference>
<dbReference type="InterPro" id="IPR036259">
    <property type="entry name" value="MFS_trans_sf"/>
</dbReference>
<dbReference type="Gene3D" id="1.20.1250.20">
    <property type="entry name" value="MFS general substrate transporter like domains"/>
    <property type="match status" value="1"/>
</dbReference>
<feature type="transmembrane region" description="Helical" evidence="4">
    <location>
        <begin position="282"/>
        <end position="302"/>
    </location>
</feature>
<dbReference type="RefSeq" id="WP_145224611.1">
    <property type="nucleotide sequence ID" value="NZ_CP036343.1"/>
</dbReference>
<dbReference type="PANTHER" id="PTHR43129:SF1">
    <property type="entry name" value="FOSMIDOMYCIN RESISTANCE PROTEIN"/>
    <property type="match status" value="1"/>
</dbReference>
<evidence type="ECO:0000256" key="3">
    <source>
        <dbReference type="ARBA" id="ARBA00023136"/>
    </source>
</evidence>
<dbReference type="PROSITE" id="PS50850">
    <property type="entry name" value="MFS"/>
    <property type="match status" value="1"/>
</dbReference>
<keyword evidence="7" id="KW-1185">Reference proteome</keyword>
<organism evidence="6 7">
    <name type="scientific">Gimesia algae</name>
    <dbReference type="NCBI Taxonomy" id="2527971"/>
    <lineage>
        <taxon>Bacteria</taxon>
        <taxon>Pseudomonadati</taxon>
        <taxon>Planctomycetota</taxon>
        <taxon>Planctomycetia</taxon>
        <taxon>Planctomycetales</taxon>
        <taxon>Planctomycetaceae</taxon>
        <taxon>Gimesia</taxon>
    </lineage>
</organism>
<feature type="domain" description="Major facilitator superfamily (MFS) profile" evidence="5">
    <location>
        <begin position="49"/>
        <end position="428"/>
    </location>
</feature>
<name>A0A517V8S6_9PLAN</name>
<accession>A0A517V8S6</accession>
<feature type="transmembrane region" description="Helical" evidence="4">
    <location>
        <begin position="314"/>
        <end position="332"/>
    </location>
</feature>
<dbReference type="KEGG" id="gax:Pan161_10440"/>
<evidence type="ECO:0000256" key="1">
    <source>
        <dbReference type="ARBA" id="ARBA00022692"/>
    </source>
</evidence>
<protein>
    <submittedName>
        <fullName evidence="6">Fosmidomycin resistance protein</fullName>
    </submittedName>
</protein>